<dbReference type="Proteomes" id="UP000623467">
    <property type="component" value="Unassembled WGS sequence"/>
</dbReference>
<reference evidence="1" key="1">
    <citation type="submission" date="2020-05" db="EMBL/GenBank/DDBJ databases">
        <title>Mycena genomes resolve the evolution of fungal bioluminescence.</title>
        <authorList>
            <person name="Tsai I.J."/>
        </authorList>
    </citation>
    <scope>NUCLEOTIDE SEQUENCE</scope>
    <source>
        <strain evidence="1">160909Yilan</strain>
    </source>
</reference>
<organism evidence="1 2">
    <name type="scientific">Mycena sanguinolenta</name>
    <dbReference type="NCBI Taxonomy" id="230812"/>
    <lineage>
        <taxon>Eukaryota</taxon>
        <taxon>Fungi</taxon>
        <taxon>Dikarya</taxon>
        <taxon>Basidiomycota</taxon>
        <taxon>Agaricomycotina</taxon>
        <taxon>Agaricomycetes</taxon>
        <taxon>Agaricomycetidae</taxon>
        <taxon>Agaricales</taxon>
        <taxon>Marasmiineae</taxon>
        <taxon>Mycenaceae</taxon>
        <taxon>Mycena</taxon>
    </lineage>
</organism>
<dbReference type="EMBL" id="JACAZH010000012">
    <property type="protein sequence ID" value="KAF7353469.1"/>
    <property type="molecule type" value="Genomic_DNA"/>
</dbReference>
<sequence length="307" mass="34688">MDHRPHSGPEFTAVSATNPISVESASYAGAFFPHAAGFNIRGGVFTSNVNIVNNVHGSPEEDSGFQRICLGDIKLVKEIRLDSQSAVIRRQTQGAGVRRMYSAEIRRDPRLMTVAMYQGDDIKEEWDEHLAKYEAIRHPNVMQLYALMTTERLRAMVFHDEVIPYNQFLRRFQDSPILRRYIIGYCGTEFDEAINYLSDAFQKPAMHYNALPVWIRPTTGELCLDLVQGSPTDFGHPWWKAHVFRSENILLDDPYAEAAVISKLTEDEHLALATSGSLVGEVVESEKEKPFPTSGRDMTPAKHIIFS</sequence>
<accession>A0A8H7CWU7</accession>
<gene>
    <name evidence="1" type="ORF">MSAN_01536300</name>
</gene>
<name>A0A8H7CWU7_9AGAR</name>
<protein>
    <recommendedName>
        <fullName evidence="3">Protein kinase domain-containing protein</fullName>
    </recommendedName>
</protein>
<proteinExistence type="predicted"/>
<evidence type="ECO:0008006" key="3">
    <source>
        <dbReference type="Google" id="ProtNLM"/>
    </source>
</evidence>
<dbReference type="AlphaFoldDB" id="A0A8H7CWU7"/>
<evidence type="ECO:0000313" key="2">
    <source>
        <dbReference type="Proteomes" id="UP000623467"/>
    </source>
</evidence>
<evidence type="ECO:0000313" key="1">
    <source>
        <dbReference type="EMBL" id="KAF7353469.1"/>
    </source>
</evidence>
<comment type="caution">
    <text evidence="1">The sequence shown here is derived from an EMBL/GenBank/DDBJ whole genome shotgun (WGS) entry which is preliminary data.</text>
</comment>
<dbReference type="OrthoDB" id="3021602at2759"/>
<keyword evidence="2" id="KW-1185">Reference proteome</keyword>